<name>A0ABW2GWS3_9ACTN</name>
<dbReference type="EMBL" id="JBHTAC010000016">
    <property type="protein sequence ID" value="MFC7244355.1"/>
    <property type="molecule type" value="Genomic_DNA"/>
</dbReference>
<keyword evidence="2" id="KW-0472">Membrane</keyword>
<evidence type="ECO:0008006" key="5">
    <source>
        <dbReference type="Google" id="ProtNLM"/>
    </source>
</evidence>
<organism evidence="3 4">
    <name type="scientific">Catellatospora aurea</name>
    <dbReference type="NCBI Taxonomy" id="1337874"/>
    <lineage>
        <taxon>Bacteria</taxon>
        <taxon>Bacillati</taxon>
        <taxon>Actinomycetota</taxon>
        <taxon>Actinomycetes</taxon>
        <taxon>Micromonosporales</taxon>
        <taxon>Micromonosporaceae</taxon>
        <taxon>Catellatospora</taxon>
    </lineage>
</organism>
<sequence length="285" mass="28994">MNDLDRLSGSLHELAGQATSAAPTQRLLSRGRRVRHRRTALTGASLAVLTVGAVAAVAAVNQPSGGGVIAESPPASVAAADPGTRLVAAITASQSTSYQLKITLTSTTVPEAAAVVSTGAFDPAARTGYLRTPFGEGPGVGEERLVDGVQYAGSAGVDGVWHWTRRPGTHDSLGGRPLLDGPLGSTADPAELLAALTQAGAVVTQTGPNLLHFEYAAQQPQPPLVSETVTGDVTLDADGRISGVVYDRNAVWQKPGGQPGPAGTHVVVEFSAYGTPVTVAEPTVD</sequence>
<dbReference type="Gene3D" id="2.50.20.20">
    <property type="match status" value="1"/>
</dbReference>
<keyword evidence="2" id="KW-1133">Transmembrane helix</keyword>
<feature type="region of interest" description="Disordered" evidence="1">
    <location>
        <begin position="15"/>
        <end position="34"/>
    </location>
</feature>
<proteinExistence type="predicted"/>
<reference evidence="4" key="1">
    <citation type="journal article" date="2019" name="Int. J. Syst. Evol. Microbiol.">
        <title>The Global Catalogue of Microorganisms (GCM) 10K type strain sequencing project: providing services to taxonomists for standard genome sequencing and annotation.</title>
        <authorList>
            <consortium name="The Broad Institute Genomics Platform"/>
            <consortium name="The Broad Institute Genome Sequencing Center for Infectious Disease"/>
            <person name="Wu L."/>
            <person name="Ma J."/>
        </authorList>
    </citation>
    <scope>NUCLEOTIDE SEQUENCE [LARGE SCALE GENOMIC DNA]</scope>
    <source>
        <strain evidence="4">CGMCC 1.9106</strain>
    </source>
</reference>
<keyword evidence="2" id="KW-0812">Transmembrane</keyword>
<comment type="caution">
    <text evidence="3">The sequence shown here is derived from an EMBL/GenBank/DDBJ whole genome shotgun (WGS) entry which is preliminary data.</text>
</comment>
<protein>
    <recommendedName>
        <fullName evidence="5">Lipoprotein LprG</fullName>
    </recommendedName>
</protein>
<keyword evidence="4" id="KW-1185">Reference proteome</keyword>
<dbReference type="RefSeq" id="WP_376807406.1">
    <property type="nucleotide sequence ID" value="NZ_JBHTAC010000016.1"/>
</dbReference>
<accession>A0ABW2GWS3</accession>
<evidence type="ECO:0000313" key="3">
    <source>
        <dbReference type="EMBL" id="MFC7244355.1"/>
    </source>
</evidence>
<dbReference type="Proteomes" id="UP001596392">
    <property type="component" value="Unassembled WGS sequence"/>
</dbReference>
<evidence type="ECO:0000256" key="1">
    <source>
        <dbReference type="SAM" id="MobiDB-lite"/>
    </source>
</evidence>
<evidence type="ECO:0000313" key="4">
    <source>
        <dbReference type="Proteomes" id="UP001596392"/>
    </source>
</evidence>
<evidence type="ECO:0000256" key="2">
    <source>
        <dbReference type="SAM" id="Phobius"/>
    </source>
</evidence>
<feature type="transmembrane region" description="Helical" evidence="2">
    <location>
        <begin position="40"/>
        <end position="60"/>
    </location>
</feature>
<gene>
    <name evidence="3" type="ORF">ACFQO7_17915</name>
</gene>